<keyword evidence="3" id="KW-1185">Reference proteome</keyword>
<proteinExistence type="predicted"/>
<gene>
    <name evidence="2" type="ORF">JCGZ_00616</name>
</gene>
<evidence type="ECO:0000313" key="2">
    <source>
        <dbReference type="EMBL" id="KDP21829.1"/>
    </source>
</evidence>
<dbReference type="Proteomes" id="UP000027138">
    <property type="component" value="Unassembled WGS sequence"/>
</dbReference>
<name>A0A067JQL6_JATCU</name>
<accession>A0A067JQL6</accession>
<evidence type="ECO:0000313" key="3">
    <source>
        <dbReference type="Proteomes" id="UP000027138"/>
    </source>
</evidence>
<sequence length="331" mass="36658">MESKSIECRDPELEESFSFSTCYDFNSSSSSLAIFSDNDDDYIEIALQPPDLHLNNGADDEEMELRISFSTSCVPLSDETKTTMELYESTVTSCKSSLSSSSSSSSSSTFTFSSSSAESQRKSPEKYSKPIESKDVNRFVNKFISSLKVSASEFDVGNGRSTDTSHSELVPSSSDRRKASKLTTTKTSNSFVMKFFIKFRTLKLKTLLASFLTASQDKGKLCEENFLTYNTRTLTKSSEKESSTENIKQGDKKSKLLELNFDAIRGVLLEAMSITTSLGRRDRRSTKSCPVSSKSSPIHQTFLHDNFKVSTADNSVQAAIAHCKRSFGPNI</sequence>
<dbReference type="AlphaFoldDB" id="A0A067JQL6"/>
<organism evidence="2 3">
    <name type="scientific">Jatropha curcas</name>
    <name type="common">Barbados nut</name>
    <dbReference type="NCBI Taxonomy" id="180498"/>
    <lineage>
        <taxon>Eukaryota</taxon>
        <taxon>Viridiplantae</taxon>
        <taxon>Streptophyta</taxon>
        <taxon>Embryophyta</taxon>
        <taxon>Tracheophyta</taxon>
        <taxon>Spermatophyta</taxon>
        <taxon>Magnoliopsida</taxon>
        <taxon>eudicotyledons</taxon>
        <taxon>Gunneridae</taxon>
        <taxon>Pentapetalae</taxon>
        <taxon>rosids</taxon>
        <taxon>fabids</taxon>
        <taxon>Malpighiales</taxon>
        <taxon>Euphorbiaceae</taxon>
        <taxon>Crotonoideae</taxon>
        <taxon>Jatropheae</taxon>
        <taxon>Jatropha</taxon>
    </lineage>
</organism>
<protein>
    <submittedName>
        <fullName evidence="2">Uncharacterized protein</fullName>
    </submittedName>
</protein>
<feature type="region of interest" description="Disordered" evidence="1">
    <location>
        <begin position="155"/>
        <end position="181"/>
    </location>
</feature>
<reference evidence="2 3" key="1">
    <citation type="journal article" date="2014" name="PLoS ONE">
        <title>Global Analysis of Gene Expression Profiles in Physic Nut (Jatropha curcas L.) Seedlings Exposed to Salt Stress.</title>
        <authorList>
            <person name="Zhang L."/>
            <person name="Zhang C."/>
            <person name="Wu P."/>
            <person name="Chen Y."/>
            <person name="Li M."/>
            <person name="Jiang H."/>
            <person name="Wu G."/>
        </authorList>
    </citation>
    <scope>NUCLEOTIDE SEQUENCE [LARGE SCALE GENOMIC DNA]</scope>
    <source>
        <strain evidence="3">cv. GZQX0401</strain>
        <tissue evidence="2">Young leaves</tissue>
    </source>
</reference>
<dbReference type="KEGG" id="jcu:105649062"/>
<evidence type="ECO:0000256" key="1">
    <source>
        <dbReference type="SAM" id="MobiDB-lite"/>
    </source>
</evidence>
<dbReference type="EMBL" id="KK915560">
    <property type="protein sequence ID" value="KDP21829.1"/>
    <property type="molecule type" value="Genomic_DNA"/>
</dbReference>
<dbReference type="OrthoDB" id="1884080at2759"/>